<evidence type="ECO:0000259" key="6">
    <source>
        <dbReference type="Pfam" id="PF14833"/>
    </source>
</evidence>
<dbReference type="InterPro" id="IPR015815">
    <property type="entry name" value="HIBADH-related"/>
</dbReference>
<dbReference type="PANTHER" id="PTHR22981">
    <property type="entry name" value="3-HYDROXYISOBUTYRATE DEHYDROGENASE-RELATED"/>
    <property type="match status" value="1"/>
</dbReference>
<reference evidence="7 8" key="1">
    <citation type="journal article" date="2016" name="Int. J. Syst. Evol. Microbiol.">
        <title>Oceanobacillus halophilus sp. nov., a novel moderately halophilic bacterium from a hypersaline lake.</title>
        <authorList>
            <person name="Amoozegar M.A."/>
            <person name="Bagheri M."/>
            <person name="Makhdoumi A."/>
            <person name="Nikou M.M."/>
            <person name="Fazeli S.A.S."/>
            <person name="Schumann P."/>
            <person name="Sproer C."/>
            <person name="Sanchez-Porro C."/>
            <person name="Ventosa A."/>
        </authorList>
    </citation>
    <scope>NUCLEOTIDE SEQUENCE [LARGE SCALE GENOMIC DNA]</scope>
    <source>
        <strain evidence="7 8">DSM 23996</strain>
    </source>
</reference>
<dbReference type="OrthoDB" id="9786703at2"/>
<gene>
    <name evidence="7" type="ORF">D8M06_05855</name>
</gene>
<evidence type="ECO:0000313" key="7">
    <source>
        <dbReference type="EMBL" id="RKQ35782.1"/>
    </source>
</evidence>
<keyword evidence="8" id="KW-1185">Reference proteome</keyword>
<evidence type="ECO:0000256" key="2">
    <source>
        <dbReference type="ARBA" id="ARBA00023002"/>
    </source>
</evidence>
<dbReference type="RefSeq" id="WP_121203453.1">
    <property type="nucleotide sequence ID" value="NZ_RBZP01000002.1"/>
</dbReference>
<proteinExistence type="inferred from homology"/>
<keyword evidence="3" id="KW-0520">NAD</keyword>
<dbReference type="EMBL" id="RBZP01000002">
    <property type="protein sequence ID" value="RKQ35782.1"/>
    <property type="molecule type" value="Genomic_DNA"/>
</dbReference>
<name>A0A495A7L4_9BACI</name>
<dbReference type="InterPro" id="IPR029154">
    <property type="entry name" value="HIBADH-like_NADP-bd"/>
</dbReference>
<evidence type="ECO:0000259" key="5">
    <source>
        <dbReference type="Pfam" id="PF03446"/>
    </source>
</evidence>
<dbReference type="GO" id="GO:0050661">
    <property type="term" value="F:NADP binding"/>
    <property type="evidence" value="ECO:0007669"/>
    <property type="project" value="InterPro"/>
</dbReference>
<accession>A0A495A7L4</accession>
<dbReference type="SUPFAM" id="SSF48179">
    <property type="entry name" value="6-phosphogluconate dehydrogenase C-terminal domain-like"/>
    <property type="match status" value="1"/>
</dbReference>
<sequence length="305" mass="33354">MSKKKVIGFIGLGNMGYYMATHLINAGYEMVLYDINDEVLNQFSGPYIETANSPADVANKADILLVSLPTPKVVEEVATGENGIVEGSQVKVYIDLSTTGQEVSEKVGDILISKGIEVLDSPVSGGVPGAKDGALSIMIAGKHYLFEECYELLKHLAKKVLHVGDKIGQAQVMKVINNLLSSAALAITSEAVVLGVKAGLDPDKMIDIFNVSTGRNSATETKFKQSIINRKFNYGFSTDLVYKDIKLCMELAEYIEMPMFLGQHIAHFWRYVLNRSEKGSDSTAIIKFFEEWAGVEVGKKVTEVK</sequence>
<dbReference type="GO" id="GO:0051287">
    <property type="term" value="F:NAD binding"/>
    <property type="evidence" value="ECO:0007669"/>
    <property type="project" value="InterPro"/>
</dbReference>
<evidence type="ECO:0000313" key="8">
    <source>
        <dbReference type="Proteomes" id="UP000269301"/>
    </source>
</evidence>
<dbReference type="Gene3D" id="1.10.1040.10">
    <property type="entry name" value="N-(1-d-carboxylethyl)-l-norvaline Dehydrogenase, domain 2"/>
    <property type="match status" value="1"/>
</dbReference>
<dbReference type="PANTHER" id="PTHR22981:SF7">
    <property type="entry name" value="3-HYDROXYISOBUTYRATE DEHYDROGENASE, MITOCHONDRIAL"/>
    <property type="match status" value="1"/>
</dbReference>
<dbReference type="Gene3D" id="3.40.50.720">
    <property type="entry name" value="NAD(P)-binding Rossmann-like Domain"/>
    <property type="match status" value="1"/>
</dbReference>
<evidence type="ECO:0000256" key="4">
    <source>
        <dbReference type="PIRSR" id="PIRSR000103-1"/>
    </source>
</evidence>
<dbReference type="InterPro" id="IPR002204">
    <property type="entry name" value="3-OH-isobutyrate_DH-rel_CS"/>
</dbReference>
<evidence type="ECO:0000256" key="3">
    <source>
        <dbReference type="ARBA" id="ARBA00023027"/>
    </source>
</evidence>
<dbReference type="GO" id="GO:0016054">
    <property type="term" value="P:organic acid catabolic process"/>
    <property type="evidence" value="ECO:0007669"/>
    <property type="project" value="UniProtKB-ARBA"/>
</dbReference>
<comment type="caution">
    <text evidence="7">The sequence shown here is derived from an EMBL/GenBank/DDBJ whole genome shotgun (WGS) entry which is preliminary data.</text>
</comment>
<dbReference type="Pfam" id="PF03446">
    <property type="entry name" value="NAD_binding_2"/>
    <property type="match status" value="1"/>
</dbReference>
<dbReference type="Proteomes" id="UP000269301">
    <property type="component" value="Unassembled WGS sequence"/>
</dbReference>
<organism evidence="7 8">
    <name type="scientific">Oceanobacillus halophilus</name>
    <dbReference type="NCBI Taxonomy" id="930130"/>
    <lineage>
        <taxon>Bacteria</taxon>
        <taxon>Bacillati</taxon>
        <taxon>Bacillota</taxon>
        <taxon>Bacilli</taxon>
        <taxon>Bacillales</taxon>
        <taxon>Bacillaceae</taxon>
        <taxon>Oceanobacillus</taxon>
    </lineage>
</organism>
<comment type="similarity">
    <text evidence="1">Belongs to the HIBADH-related family.</text>
</comment>
<dbReference type="Pfam" id="PF14833">
    <property type="entry name" value="NAD_binding_11"/>
    <property type="match status" value="1"/>
</dbReference>
<feature type="active site" evidence="4">
    <location>
        <position position="174"/>
    </location>
</feature>
<dbReference type="SUPFAM" id="SSF51735">
    <property type="entry name" value="NAD(P)-binding Rossmann-fold domains"/>
    <property type="match status" value="1"/>
</dbReference>
<dbReference type="PROSITE" id="PS00895">
    <property type="entry name" value="3_HYDROXYISOBUT_DH"/>
    <property type="match status" value="1"/>
</dbReference>
<protein>
    <submittedName>
        <fullName evidence="7">NAD(P)-dependent oxidoreductase</fullName>
    </submittedName>
</protein>
<keyword evidence="2" id="KW-0560">Oxidoreductase</keyword>
<dbReference type="GO" id="GO:0016616">
    <property type="term" value="F:oxidoreductase activity, acting on the CH-OH group of donors, NAD or NADP as acceptor"/>
    <property type="evidence" value="ECO:0007669"/>
    <property type="project" value="TreeGrafter"/>
</dbReference>
<dbReference type="PIRSF" id="PIRSF000103">
    <property type="entry name" value="HIBADH"/>
    <property type="match status" value="1"/>
</dbReference>
<dbReference type="InterPro" id="IPR036291">
    <property type="entry name" value="NAD(P)-bd_dom_sf"/>
</dbReference>
<feature type="domain" description="3-hydroxyisobutyrate dehydrogenase-like NAD-binding" evidence="6">
    <location>
        <begin position="168"/>
        <end position="288"/>
    </location>
</feature>
<dbReference type="AlphaFoldDB" id="A0A495A7L4"/>
<dbReference type="InterPro" id="IPR008927">
    <property type="entry name" value="6-PGluconate_DH-like_C_sf"/>
</dbReference>
<dbReference type="InterPro" id="IPR006115">
    <property type="entry name" value="6PGDH_NADP-bd"/>
</dbReference>
<feature type="domain" description="6-phosphogluconate dehydrogenase NADP-binding" evidence="5">
    <location>
        <begin position="7"/>
        <end position="164"/>
    </location>
</feature>
<evidence type="ECO:0000256" key="1">
    <source>
        <dbReference type="ARBA" id="ARBA00009080"/>
    </source>
</evidence>
<dbReference type="InterPro" id="IPR013328">
    <property type="entry name" value="6PGD_dom2"/>
</dbReference>